<dbReference type="Pfam" id="PF00240">
    <property type="entry name" value="ubiquitin"/>
    <property type="match status" value="1"/>
</dbReference>
<keyword evidence="1" id="KW-0227">DNA damage</keyword>
<comment type="similarity">
    <text evidence="1">Belongs to the RAD23 family.</text>
</comment>
<accession>V4LD35</accession>
<sequence length="319" mass="36119">MQRSLQTVQFSWIDGYVSQVADVKKKIETVMGVSEYPAAQQMLIHKGKVLKDETTMEANNVADKSCIAITKSKPTSLGASSASVGRKAQGIPEQTQEPAAPPAGDPNGFYYLPQFQILRPLVQFDRSVIKGILEEIEKENPPLARMIRENRADFLRLINGEPLEEGRASGKQMEQSEEREVKVTAEEYESIERLQVYNIQDKTESEEMEVKVTAEEYEIIERLEALGFERGEAAVAFFVCNKNEDLAANHLLDDHIHDFQDKTESGEWEVTAEEYESIERLEALGFERGEVVVAFFACNKDEDLAANYLLDHHIHDFQD</sequence>
<dbReference type="STRING" id="72664.V4LD35"/>
<dbReference type="GO" id="GO:0005654">
    <property type="term" value="C:nucleoplasm"/>
    <property type="evidence" value="ECO:0007669"/>
    <property type="project" value="TreeGrafter"/>
</dbReference>
<evidence type="ECO:0000256" key="2">
    <source>
        <dbReference type="SAM" id="MobiDB-lite"/>
    </source>
</evidence>
<feature type="domain" description="Ubiquitin-like" evidence="4">
    <location>
        <begin position="20"/>
        <end position="76"/>
    </location>
</feature>
<dbReference type="InterPro" id="IPR015940">
    <property type="entry name" value="UBA"/>
</dbReference>
<gene>
    <name evidence="5" type="ORF">EUTSA_v10016009mg</name>
</gene>
<dbReference type="Proteomes" id="UP000030689">
    <property type="component" value="Unassembled WGS sequence"/>
</dbReference>
<keyword evidence="1" id="KW-0539">Nucleus</keyword>
<dbReference type="PROSITE" id="PS50030">
    <property type="entry name" value="UBA"/>
    <property type="match status" value="2"/>
</dbReference>
<dbReference type="InterPro" id="IPR029071">
    <property type="entry name" value="Ubiquitin-like_domsf"/>
</dbReference>
<dbReference type="FunFam" id="1.10.8.10:FF:000002">
    <property type="entry name" value="UV excision repair protein RAD23 homolog"/>
    <property type="match status" value="2"/>
</dbReference>
<dbReference type="PANTHER" id="PTHR10621">
    <property type="entry name" value="UV EXCISION REPAIR PROTEIN RAD23"/>
    <property type="match status" value="1"/>
</dbReference>
<organism evidence="5 6">
    <name type="scientific">Eutrema salsugineum</name>
    <name type="common">Saltwater cress</name>
    <name type="synonym">Sisymbrium salsugineum</name>
    <dbReference type="NCBI Taxonomy" id="72664"/>
    <lineage>
        <taxon>Eukaryota</taxon>
        <taxon>Viridiplantae</taxon>
        <taxon>Streptophyta</taxon>
        <taxon>Embryophyta</taxon>
        <taxon>Tracheophyta</taxon>
        <taxon>Spermatophyta</taxon>
        <taxon>Magnoliopsida</taxon>
        <taxon>eudicotyledons</taxon>
        <taxon>Gunneridae</taxon>
        <taxon>Pentapetalae</taxon>
        <taxon>rosids</taxon>
        <taxon>malvids</taxon>
        <taxon>Brassicales</taxon>
        <taxon>Brassicaceae</taxon>
        <taxon>Eutremeae</taxon>
        <taxon>Eutrema</taxon>
    </lineage>
</organism>
<dbReference type="PRINTS" id="PR01839">
    <property type="entry name" value="RAD23PROTEIN"/>
</dbReference>
<dbReference type="GO" id="GO:0003684">
    <property type="term" value="F:damaged DNA binding"/>
    <property type="evidence" value="ECO:0007669"/>
    <property type="project" value="UniProtKB-UniRule"/>
</dbReference>
<dbReference type="InterPro" id="IPR036353">
    <property type="entry name" value="XPC-bd_sf"/>
</dbReference>
<keyword evidence="1" id="KW-0963">Cytoplasm</keyword>
<dbReference type="SUPFAM" id="SSF54236">
    <property type="entry name" value="Ubiquitin-like"/>
    <property type="match status" value="1"/>
</dbReference>
<feature type="domain" description="UBA" evidence="3">
    <location>
        <begin position="213"/>
        <end position="254"/>
    </location>
</feature>
<dbReference type="KEGG" id="eus:EUTSA_v10016009mg"/>
<evidence type="ECO:0000256" key="1">
    <source>
        <dbReference type="RuleBase" id="RU367049"/>
    </source>
</evidence>
<dbReference type="InterPro" id="IPR015360">
    <property type="entry name" value="XPC-bd"/>
</dbReference>
<proteinExistence type="inferred from homology"/>
<dbReference type="Gene3D" id="1.10.8.10">
    <property type="entry name" value="DNA helicase RuvA subunit, C-terminal domain"/>
    <property type="match status" value="2"/>
</dbReference>
<dbReference type="SUPFAM" id="SSF101238">
    <property type="entry name" value="XPC-binding domain"/>
    <property type="match status" value="1"/>
</dbReference>
<dbReference type="Pfam" id="PF00627">
    <property type="entry name" value="UBA"/>
    <property type="match status" value="2"/>
</dbReference>
<dbReference type="PROSITE" id="PS50053">
    <property type="entry name" value="UBIQUITIN_2"/>
    <property type="match status" value="1"/>
</dbReference>
<evidence type="ECO:0000259" key="3">
    <source>
        <dbReference type="PROSITE" id="PS50030"/>
    </source>
</evidence>
<evidence type="ECO:0000313" key="6">
    <source>
        <dbReference type="Proteomes" id="UP000030689"/>
    </source>
</evidence>
<dbReference type="Gene3D" id="1.10.10.540">
    <property type="entry name" value="XPC-binding domain"/>
    <property type="match status" value="1"/>
</dbReference>
<dbReference type="GO" id="GO:0070628">
    <property type="term" value="F:proteasome binding"/>
    <property type="evidence" value="ECO:0007669"/>
    <property type="project" value="TreeGrafter"/>
</dbReference>
<dbReference type="eggNOG" id="KOG0011">
    <property type="taxonomic scope" value="Eukaryota"/>
</dbReference>
<dbReference type="GO" id="GO:0005829">
    <property type="term" value="C:cytosol"/>
    <property type="evidence" value="ECO:0007669"/>
    <property type="project" value="TreeGrafter"/>
</dbReference>
<dbReference type="Pfam" id="PF09280">
    <property type="entry name" value="XPC-binding"/>
    <property type="match status" value="1"/>
</dbReference>
<comment type="function">
    <text evidence="1">Multiubiquitin chain receptor involved in modulation of proteasomal degradation. Involved in nucleotide excision repair.</text>
</comment>
<dbReference type="InterPro" id="IPR009060">
    <property type="entry name" value="UBA-like_sf"/>
</dbReference>
<dbReference type="SMART" id="SM00165">
    <property type="entry name" value="UBA"/>
    <property type="match status" value="2"/>
</dbReference>
<dbReference type="EMBL" id="KI517464">
    <property type="protein sequence ID" value="ESQ41594.1"/>
    <property type="molecule type" value="Genomic_DNA"/>
</dbReference>
<evidence type="ECO:0000259" key="4">
    <source>
        <dbReference type="PROSITE" id="PS50053"/>
    </source>
</evidence>
<keyword evidence="6" id="KW-1185">Reference proteome</keyword>
<keyword evidence="1" id="KW-0234">DNA repair</keyword>
<dbReference type="GO" id="GO:0031593">
    <property type="term" value="F:polyubiquitin modification-dependent protein binding"/>
    <property type="evidence" value="ECO:0007669"/>
    <property type="project" value="UniProtKB-UniRule"/>
</dbReference>
<dbReference type="GO" id="GO:0043130">
    <property type="term" value="F:ubiquitin binding"/>
    <property type="evidence" value="ECO:0007669"/>
    <property type="project" value="UniProtKB-UniRule"/>
</dbReference>
<dbReference type="InterPro" id="IPR000626">
    <property type="entry name" value="Ubiquitin-like_dom"/>
</dbReference>
<dbReference type="GO" id="GO:0043161">
    <property type="term" value="P:proteasome-mediated ubiquitin-dependent protein catabolic process"/>
    <property type="evidence" value="ECO:0007669"/>
    <property type="project" value="UniProtKB-UniRule"/>
</dbReference>
<dbReference type="Gramene" id="ESQ41594">
    <property type="protein sequence ID" value="ESQ41594"/>
    <property type="gene ID" value="EUTSA_v10016009mg"/>
</dbReference>
<dbReference type="GO" id="GO:0006289">
    <property type="term" value="P:nucleotide-excision repair"/>
    <property type="evidence" value="ECO:0007669"/>
    <property type="project" value="UniProtKB-UniRule"/>
</dbReference>
<dbReference type="SUPFAM" id="SSF46934">
    <property type="entry name" value="UBA-like"/>
    <property type="match status" value="2"/>
</dbReference>
<dbReference type="AlphaFoldDB" id="V4LD35"/>
<name>V4LD35_EUTSA</name>
<evidence type="ECO:0000313" key="5">
    <source>
        <dbReference type="EMBL" id="ESQ41594.1"/>
    </source>
</evidence>
<comment type="subcellular location">
    <subcellularLocation>
        <location evidence="1">Nucleus</location>
    </subcellularLocation>
    <subcellularLocation>
        <location evidence="1">Cytoplasm</location>
    </subcellularLocation>
</comment>
<reference evidence="5 6" key="1">
    <citation type="journal article" date="2013" name="Front. Plant Sci.">
        <title>The Reference Genome of the Halophytic Plant Eutrema salsugineum.</title>
        <authorList>
            <person name="Yang R."/>
            <person name="Jarvis D.E."/>
            <person name="Chen H."/>
            <person name="Beilstein M.A."/>
            <person name="Grimwood J."/>
            <person name="Jenkins J."/>
            <person name="Shu S."/>
            <person name="Prochnik S."/>
            <person name="Xin M."/>
            <person name="Ma C."/>
            <person name="Schmutz J."/>
            <person name="Wing R.A."/>
            <person name="Mitchell-Olds T."/>
            <person name="Schumaker K.S."/>
            <person name="Wang X."/>
        </authorList>
    </citation>
    <scope>NUCLEOTIDE SEQUENCE [LARGE SCALE GENOMIC DNA]</scope>
</reference>
<dbReference type="CDD" id="cd14281">
    <property type="entry name" value="UBA2_Rad23_like"/>
    <property type="match status" value="1"/>
</dbReference>
<feature type="domain" description="UBA" evidence="3">
    <location>
        <begin position="271"/>
        <end position="312"/>
    </location>
</feature>
<feature type="region of interest" description="Disordered" evidence="2">
    <location>
        <begin position="75"/>
        <end position="105"/>
    </location>
</feature>
<dbReference type="SMART" id="SM00213">
    <property type="entry name" value="UBQ"/>
    <property type="match status" value="1"/>
</dbReference>
<protein>
    <recommendedName>
        <fullName evidence="1">Ubiquitin receptor RAD23</fullName>
    </recommendedName>
    <alternativeName>
        <fullName evidence="1">DNA repair protein RAD23</fullName>
    </alternativeName>
</protein>
<dbReference type="PANTHER" id="PTHR10621:SF35">
    <property type="entry name" value="UBIQUITIN RECEPTOR RAD23C"/>
    <property type="match status" value="1"/>
</dbReference>
<dbReference type="Gene3D" id="3.10.20.90">
    <property type="entry name" value="Phosphatidylinositol 3-kinase Catalytic Subunit, Chain A, domain 1"/>
    <property type="match status" value="1"/>
</dbReference>
<dbReference type="OMA" id="HIHDFQD"/>
<dbReference type="InterPro" id="IPR004806">
    <property type="entry name" value="Rad23"/>
</dbReference>